<evidence type="ECO:0000313" key="2">
    <source>
        <dbReference type="Proteomes" id="UP001552299"/>
    </source>
</evidence>
<accession>A0ABD0U900</accession>
<proteinExistence type="predicted"/>
<sequence length="346" mass="38118">MEEMRFLTGVFDVCFEKKAVHLGVDVFDGDLKTIEGASLRQLHLQHEAAGKVLKNDSVRCSKEGQNVSYEVALVRGEGLIPVAEVLGEVDFLCCPEGGFGLLVHLPNLRIADRKHTEAVGIWGKKGLFLLITVVCDTVRDRQRRHFWQGKREAEIEARSTTGGFDGAQGLEWFMDCFVLRSLMDGFILKDFMSYLWGESLVKGDRCPALPLKSALGCHVRVSSGVPLAARVLFWYPDSSVTSDINRPGLTCGLQRVRTLDEIPGVAGHRTHAAEEYGNGDHSQTYDATNSTAISSLKGKVKYLSNGITPSIIISVQKIWDVGNSKCDTNLKEIQVEKLVKILIALG</sequence>
<organism evidence="1 2">
    <name type="scientific">Dendrobium thyrsiflorum</name>
    <name type="common">Pinecone-like raceme dendrobium</name>
    <name type="synonym">Orchid</name>
    <dbReference type="NCBI Taxonomy" id="117978"/>
    <lineage>
        <taxon>Eukaryota</taxon>
        <taxon>Viridiplantae</taxon>
        <taxon>Streptophyta</taxon>
        <taxon>Embryophyta</taxon>
        <taxon>Tracheophyta</taxon>
        <taxon>Spermatophyta</taxon>
        <taxon>Magnoliopsida</taxon>
        <taxon>Liliopsida</taxon>
        <taxon>Asparagales</taxon>
        <taxon>Orchidaceae</taxon>
        <taxon>Epidendroideae</taxon>
        <taxon>Malaxideae</taxon>
        <taxon>Dendrobiinae</taxon>
        <taxon>Dendrobium</taxon>
    </lineage>
</organism>
<dbReference type="Proteomes" id="UP001552299">
    <property type="component" value="Unassembled WGS sequence"/>
</dbReference>
<keyword evidence="2" id="KW-1185">Reference proteome</keyword>
<comment type="caution">
    <text evidence="1">The sequence shown here is derived from an EMBL/GenBank/DDBJ whole genome shotgun (WGS) entry which is preliminary data.</text>
</comment>
<dbReference type="AlphaFoldDB" id="A0ABD0U900"/>
<gene>
    <name evidence="1" type="ORF">M5K25_025281</name>
</gene>
<evidence type="ECO:0000313" key="1">
    <source>
        <dbReference type="EMBL" id="KAL0906762.1"/>
    </source>
</evidence>
<dbReference type="EMBL" id="JANQDX010000018">
    <property type="protein sequence ID" value="KAL0906762.1"/>
    <property type="molecule type" value="Genomic_DNA"/>
</dbReference>
<reference evidence="1 2" key="1">
    <citation type="journal article" date="2024" name="Plant Biotechnol. J.">
        <title>Dendrobium thyrsiflorum genome and its molecular insights into genes involved in important horticultural traits.</title>
        <authorList>
            <person name="Chen B."/>
            <person name="Wang J.Y."/>
            <person name="Zheng P.J."/>
            <person name="Li K.L."/>
            <person name="Liang Y.M."/>
            <person name="Chen X.F."/>
            <person name="Zhang C."/>
            <person name="Zhao X."/>
            <person name="He X."/>
            <person name="Zhang G.Q."/>
            <person name="Liu Z.J."/>
            <person name="Xu Q."/>
        </authorList>
    </citation>
    <scope>NUCLEOTIDE SEQUENCE [LARGE SCALE GENOMIC DNA]</scope>
    <source>
        <strain evidence="1">GZMU011</strain>
    </source>
</reference>
<name>A0ABD0U900_DENTH</name>
<protein>
    <submittedName>
        <fullName evidence="1">Uncharacterized protein</fullName>
    </submittedName>
</protein>